<organism evidence="2 3">
    <name type="scientific">Panicum virgatum</name>
    <name type="common">Blackwell switchgrass</name>
    <dbReference type="NCBI Taxonomy" id="38727"/>
    <lineage>
        <taxon>Eukaryota</taxon>
        <taxon>Viridiplantae</taxon>
        <taxon>Streptophyta</taxon>
        <taxon>Embryophyta</taxon>
        <taxon>Tracheophyta</taxon>
        <taxon>Spermatophyta</taxon>
        <taxon>Magnoliopsida</taxon>
        <taxon>Liliopsida</taxon>
        <taxon>Poales</taxon>
        <taxon>Poaceae</taxon>
        <taxon>PACMAD clade</taxon>
        <taxon>Panicoideae</taxon>
        <taxon>Panicodae</taxon>
        <taxon>Paniceae</taxon>
        <taxon>Panicinae</taxon>
        <taxon>Panicum</taxon>
        <taxon>Panicum sect. Hiantes</taxon>
    </lineage>
</organism>
<dbReference type="AlphaFoldDB" id="A0A8T0VY63"/>
<dbReference type="EMBL" id="CM029039">
    <property type="protein sequence ID" value="KAG2641072.1"/>
    <property type="molecule type" value="Genomic_DNA"/>
</dbReference>
<gene>
    <name evidence="2" type="ORF">PVAP13_2KG146900</name>
</gene>
<dbReference type="PANTHER" id="PTHR31439:SF3">
    <property type="entry name" value="OS07G0231800 PROTEIN"/>
    <property type="match status" value="1"/>
</dbReference>
<proteinExistence type="predicted"/>
<evidence type="ECO:0000256" key="1">
    <source>
        <dbReference type="SAM" id="SignalP"/>
    </source>
</evidence>
<keyword evidence="3" id="KW-1185">Reference proteome</keyword>
<name>A0A8T0VY63_PANVG</name>
<evidence type="ECO:0000313" key="2">
    <source>
        <dbReference type="EMBL" id="KAG2641072.1"/>
    </source>
</evidence>
<feature type="chain" id="PRO_5035839707" evidence="1">
    <location>
        <begin position="18"/>
        <end position="307"/>
    </location>
</feature>
<protein>
    <submittedName>
        <fullName evidence="2">Uncharacterized protein</fullName>
    </submittedName>
</protein>
<comment type="caution">
    <text evidence="2">The sequence shown here is derived from an EMBL/GenBank/DDBJ whole genome shotgun (WGS) entry which is preliminary data.</text>
</comment>
<dbReference type="PANTHER" id="PTHR31439">
    <property type="entry name" value="EXPRESSED PROTEIN"/>
    <property type="match status" value="1"/>
</dbReference>
<feature type="signal peptide" evidence="1">
    <location>
        <begin position="1"/>
        <end position="17"/>
    </location>
</feature>
<sequence>MLFSLWRLYVVLRRTMGSPESQSSSSVMASGFVPDIWQWIRRLPGQWRGGSYSLQICNSPSTNQSLNLVINKHSGTQPLNLSFSICAELHDPISLWSSNCSTLRSAHSTDLSASFLHDIICGVLRYGPYSNSQSIFRLPNVLISEDPGKTFNLAAFTLAILVSIYEAPSNLRHEFIKKISSQLMRDEMQYAAKKLMLMLGSNVEELWMRSVNLGVTNWAMECLRSGDGSPSPFTVFSYALSASRLWKVHVYCPVVAMVMERPSRQTKDEKLLFSLNYQQLEGVIQFVQSHHQGELDRCHRQSRHHKV</sequence>
<reference evidence="2" key="1">
    <citation type="submission" date="2020-05" db="EMBL/GenBank/DDBJ databases">
        <title>WGS assembly of Panicum virgatum.</title>
        <authorList>
            <person name="Lovell J.T."/>
            <person name="Jenkins J."/>
            <person name="Shu S."/>
            <person name="Juenger T.E."/>
            <person name="Schmutz J."/>
        </authorList>
    </citation>
    <scope>NUCLEOTIDE SEQUENCE</scope>
    <source>
        <strain evidence="2">AP13</strain>
    </source>
</reference>
<accession>A0A8T0VY63</accession>
<dbReference type="Proteomes" id="UP000823388">
    <property type="component" value="Chromosome 2K"/>
</dbReference>
<keyword evidence="1" id="KW-0732">Signal</keyword>
<evidence type="ECO:0000313" key="3">
    <source>
        <dbReference type="Proteomes" id="UP000823388"/>
    </source>
</evidence>